<dbReference type="EMBL" id="KI285967">
    <property type="protein sequence ID" value="ESA11467.1"/>
    <property type="molecule type" value="Genomic_DNA"/>
</dbReference>
<gene>
    <name evidence="1" type="ORF">GLOINDRAFT_3155</name>
</gene>
<sequence>MVQLHSYYITNAKSELRFSSSNMNVDELETEIQKVITAMINNNDLNNIFCLFISPTIPPHFDKMRFSFNKFSDCIGINSNEISSSTTI</sequence>
<protein>
    <submittedName>
        <fullName evidence="1">Uncharacterized protein</fullName>
    </submittedName>
</protein>
<organism evidence="1">
    <name type="scientific">Rhizophagus irregularis (strain DAOM 181602 / DAOM 197198 / MUCL 43194)</name>
    <name type="common">Arbuscular mycorrhizal fungus</name>
    <name type="synonym">Glomus intraradices</name>
    <dbReference type="NCBI Taxonomy" id="747089"/>
    <lineage>
        <taxon>Eukaryota</taxon>
        <taxon>Fungi</taxon>
        <taxon>Fungi incertae sedis</taxon>
        <taxon>Mucoromycota</taxon>
        <taxon>Glomeromycotina</taxon>
        <taxon>Glomeromycetes</taxon>
        <taxon>Glomerales</taxon>
        <taxon>Glomeraceae</taxon>
        <taxon>Rhizophagus</taxon>
    </lineage>
</organism>
<proteinExistence type="predicted"/>
<accession>U9TVM3</accession>
<dbReference type="HOGENOM" id="CLU_2470222_0_0_1"/>
<evidence type="ECO:0000313" key="1">
    <source>
        <dbReference type="EMBL" id="ESA11467.1"/>
    </source>
</evidence>
<dbReference type="AlphaFoldDB" id="U9TVM3"/>
<name>U9TVM3_RHIID</name>
<reference evidence="1" key="1">
    <citation type="submission" date="2013-07" db="EMBL/GenBank/DDBJ databases">
        <title>The genome of an arbuscular mycorrhizal fungus provides insights into the evolution of the oldest plant symbiosis.</title>
        <authorList>
            <consortium name="DOE Joint Genome Institute"/>
            <person name="Tisserant E."/>
            <person name="Malbreil M."/>
            <person name="Kuo A."/>
            <person name="Kohler A."/>
            <person name="Symeonidi A."/>
            <person name="Balestrini R."/>
            <person name="Charron P."/>
            <person name="Duensing N."/>
            <person name="Frei-dit-Frey N."/>
            <person name="Gianinazzi-Pearson V."/>
            <person name="Gilbert B."/>
            <person name="Handa Y."/>
            <person name="Hijri M."/>
            <person name="Kaul R."/>
            <person name="Kawaguchi M."/>
            <person name="Krajinski F."/>
            <person name="Lammers P."/>
            <person name="Lapierre D."/>
            <person name="Masclaux F.G."/>
            <person name="Murat C."/>
            <person name="Morin E."/>
            <person name="Ndikumana S."/>
            <person name="Pagni M."/>
            <person name="Petitpierre D."/>
            <person name="Requena N."/>
            <person name="Rosikiewicz P."/>
            <person name="Riley R."/>
            <person name="Saito K."/>
            <person name="San Clemente H."/>
            <person name="Shapiro H."/>
            <person name="van Tuinen D."/>
            <person name="Becard G."/>
            <person name="Bonfante P."/>
            <person name="Paszkowski U."/>
            <person name="Shachar-Hill Y."/>
            <person name="Young J.P."/>
            <person name="Sanders I.R."/>
            <person name="Henrissat B."/>
            <person name="Rensing S.A."/>
            <person name="Grigoriev I.V."/>
            <person name="Corradi N."/>
            <person name="Roux C."/>
            <person name="Martin F."/>
        </authorList>
    </citation>
    <scope>NUCLEOTIDE SEQUENCE</scope>
    <source>
        <strain evidence="1">DAOM 197198</strain>
    </source>
</reference>